<gene>
    <name evidence="6" type="ORF">CLIT_14c00220</name>
</gene>
<evidence type="ECO:0000259" key="5">
    <source>
        <dbReference type="PROSITE" id="PS50110"/>
    </source>
</evidence>
<sequence length="358" mass="41086">MEKTYSVLFVDDEESILRALERGLIDEDYNCFFAESGMKALTIMDTQEIHVIVSDMRMPVMNGLQLLKEVEQKHPDAVKVILSGYTQLQQILTTINQVDIFKFITKPWNLEDEFKGVIRKSIEYYKLREENTKIKKDLQLKNKSYLNILQNIDDKVSIANMKSDMLSSFTLETLGFNCRLEMNPDLDIPYVFEFQRRSYEKLSKGLRCEKKEFKPEIFIKSLLTQIQSTENVEILNFSNKITFTHNILVLDKVAKSILSCAIESFRDDMESSGIYAAAWSEGNSKLCVSIFSPIALTFPEKGVSSGLMNLHLKQSFLNSALAVSAAAARMSFKSVRRENYMVFQLEIPYSIQIEDSSP</sequence>
<dbReference type="Proteomes" id="UP000027946">
    <property type="component" value="Unassembled WGS sequence"/>
</dbReference>
<protein>
    <recommendedName>
        <fullName evidence="1">Stage 0 sporulation protein A homolog</fullName>
    </recommendedName>
</protein>
<reference evidence="6 7" key="1">
    <citation type="submission" date="2014-03" db="EMBL/GenBank/DDBJ databases">
        <title>Genome sequence of Clostridium litorale W6, DSM 5388.</title>
        <authorList>
            <person name="Poehlein A."/>
            <person name="Jagirdar A."/>
            <person name="Khonsari B."/>
            <person name="Chibani C.M."/>
            <person name="Gutierrez Gutierrez D.A."/>
            <person name="Davydova E."/>
            <person name="Alghaithi H.S."/>
            <person name="Nair K.P."/>
            <person name="Dhamotharan K."/>
            <person name="Chandran L."/>
            <person name="G W."/>
            <person name="Daniel R."/>
        </authorList>
    </citation>
    <scope>NUCLEOTIDE SEQUENCE [LARGE SCALE GENOMIC DNA]</scope>
    <source>
        <strain evidence="6 7">W6</strain>
    </source>
</reference>
<dbReference type="eggNOG" id="COG3437">
    <property type="taxonomic scope" value="Bacteria"/>
</dbReference>
<dbReference type="PANTHER" id="PTHR44591">
    <property type="entry name" value="STRESS RESPONSE REGULATOR PROTEIN 1"/>
    <property type="match status" value="1"/>
</dbReference>
<evidence type="ECO:0000256" key="3">
    <source>
        <dbReference type="ARBA" id="ARBA00024867"/>
    </source>
</evidence>
<dbReference type="AlphaFoldDB" id="A0A069RBZ7"/>
<dbReference type="GO" id="GO:0000160">
    <property type="term" value="P:phosphorelay signal transduction system"/>
    <property type="evidence" value="ECO:0007669"/>
    <property type="project" value="InterPro"/>
</dbReference>
<dbReference type="PROSITE" id="PS50110">
    <property type="entry name" value="RESPONSE_REGULATORY"/>
    <property type="match status" value="1"/>
</dbReference>
<dbReference type="CDD" id="cd17569">
    <property type="entry name" value="REC_HupR-like"/>
    <property type="match status" value="1"/>
</dbReference>
<accession>A0A069RBZ7</accession>
<dbReference type="InterPro" id="IPR011006">
    <property type="entry name" value="CheY-like_superfamily"/>
</dbReference>
<dbReference type="SUPFAM" id="SSF52172">
    <property type="entry name" value="CheY-like"/>
    <property type="match status" value="1"/>
</dbReference>
<dbReference type="OrthoDB" id="9802066at2"/>
<evidence type="ECO:0000256" key="2">
    <source>
        <dbReference type="ARBA" id="ARBA00022553"/>
    </source>
</evidence>
<dbReference type="InterPro" id="IPR050595">
    <property type="entry name" value="Bact_response_regulator"/>
</dbReference>
<dbReference type="SMART" id="SM00448">
    <property type="entry name" value="REC"/>
    <property type="match status" value="1"/>
</dbReference>
<dbReference type="RefSeq" id="WP_052636184.1">
    <property type="nucleotide sequence ID" value="NZ_FSRH01000016.1"/>
</dbReference>
<keyword evidence="7" id="KW-1185">Reference proteome</keyword>
<dbReference type="PANTHER" id="PTHR44591:SF19">
    <property type="entry name" value="TWO-COMPONENT RESPONSE REGULATOR-RELATED"/>
    <property type="match status" value="1"/>
</dbReference>
<evidence type="ECO:0000256" key="1">
    <source>
        <dbReference type="ARBA" id="ARBA00018672"/>
    </source>
</evidence>
<dbReference type="EMBL" id="JJMM01000014">
    <property type="protein sequence ID" value="KDR94561.1"/>
    <property type="molecule type" value="Genomic_DNA"/>
</dbReference>
<dbReference type="STRING" id="1121324.CLIT_14c00220"/>
<feature type="modified residue" description="4-aspartylphosphate" evidence="4">
    <location>
        <position position="55"/>
    </location>
</feature>
<proteinExistence type="predicted"/>
<evidence type="ECO:0000256" key="4">
    <source>
        <dbReference type="PROSITE-ProRule" id="PRU00169"/>
    </source>
</evidence>
<name>A0A069RBZ7_PEPLI</name>
<evidence type="ECO:0000313" key="7">
    <source>
        <dbReference type="Proteomes" id="UP000027946"/>
    </source>
</evidence>
<organism evidence="6 7">
    <name type="scientific">Peptoclostridium litorale DSM 5388</name>
    <dbReference type="NCBI Taxonomy" id="1121324"/>
    <lineage>
        <taxon>Bacteria</taxon>
        <taxon>Bacillati</taxon>
        <taxon>Bacillota</taxon>
        <taxon>Clostridia</taxon>
        <taxon>Peptostreptococcales</taxon>
        <taxon>Peptoclostridiaceae</taxon>
        <taxon>Peptoclostridium</taxon>
    </lineage>
</organism>
<evidence type="ECO:0000313" key="6">
    <source>
        <dbReference type="EMBL" id="KDR94561.1"/>
    </source>
</evidence>
<dbReference type="Pfam" id="PF00072">
    <property type="entry name" value="Response_reg"/>
    <property type="match status" value="1"/>
</dbReference>
<feature type="domain" description="Response regulatory" evidence="5">
    <location>
        <begin position="6"/>
        <end position="121"/>
    </location>
</feature>
<keyword evidence="2 4" id="KW-0597">Phosphoprotein</keyword>
<comment type="function">
    <text evidence="3">May play the central regulatory role in sporulation. It may be an element of the effector pathway responsible for the activation of sporulation genes in response to nutritional stress. Spo0A may act in concert with spo0H (a sigma factor) to control the expression of some genes that are critical to the sporulation process.</text>
</comment>
<dbReference type="Gene3D" id="3.40.50.2300">
    <property type="match status" value="1"/>
</dbReference>
<dbReference type="InterPro" id="IPR001789">
    <property type="entry name" value="Sig_transdc_resp-reg_receiver"/>
</dbReference>
<comment type="caution">
    <text evidence="6">The sequence shown here is derived from an EMBL/GenBank/DDBJ whole genome shotgun (WGS) entry which is preliminary data.</text>
</comment>